<comment type="caution">
    <text evidence="12">The sequence shown here is derived from an EMBL/GenBank/DDBJ whole genome shotgun (WGS) entry which is preliminary data.</text>
</comment>
<dbReference type="SUPFAM" id="SSF48179">
    <property type="entry name" value="6-phosphogluconate dehydrogenase C-terminal domain-like"/>
    <property type="match status" value="1"/>
</dbReference>
<dbReference type="RefSeq" id="WP_349240764.1">
    <property type="nucleotide sequence ID" value="NZ_JAVTTO010000001.1"/>
</dbReference>
<keyword evidence="6 9" id="KW-0560">Oxidoreductase</keyword>
<dbReference type="InterPro" id="IPR003710">
    <property type="entry name" value="ApbA"/>
</dbReference>
<keyword evidence="9" id="KW-0566">Pantothenate biosynthesis</keyword>
<comment type="function">
    <text evidence="9">Catalyzes the NADPH-dependent reduction of ketopantoate into pantoic acid.</text>
</comment>
<feature type="domain" description="Ketopantoate reductase C-terminal" evidence="11">
    <location>
        <begin position="178"/>
        <end position="298"/>
    </location>
</feature>
<dbReference type="Pfam" id="PF08546">
    <property type="entry name" value="ApbA_C"/>
    <property type="match status" value="1"/>
</dbReference>
<proteinExistence type="inferred from homology"/>
<sequence>MKIIIYGTGGVGGYFGARLAQSGNEVHFIARGKHLEAIHKNGLQLKSIKGDHTVFPVNATDNVRSISNPDLVIIATKTWQVAEAAKDIKPILNYYSTVVPLLNGVTNTDALLSVLDKQQVIGGLCKIVSKIEEPGVINHMAIEPCIAFGQLDNQKGGRIKGLKKVFDEAGISNDNPDDIQKAIWSKFLFITTVSAIGGLTRATLGEMRATPEVRAIMHKTAEEIVQVANAKGVNLNQDSIDKVFHFIDGLPHETTASLQRDIMEGRPSELESQVGTVHKLGLELEIDTPTNSFIYHSLLPQESRARH</sequence>
<dbReference type="PANTHER" id="PTHR21708">
    <property type="entry name" value="PROBABLE 2-DEHYDROPANTOATE 2-REDUCTASE"/>
    <property type="match status" value="1"/>
</dbReference>
<evidence type="ECO:0000256" key="6">
    <source>
        <dbReference type="ARBA" id="ARBA00023002"/>
    </source>
</evidence>
<dbReference type="InterPro" id="IPR051402">
    <property type="entry name" value="KPR-Related"/>
</dbReference>
<dbReference type="GO" id="GO:0008677">
    <property type="term" value="F:2-dehydropantoate 2-reductase activity"/>
    <property type="evidence" value="ECO:0007669"/>
    <property type="project" value="UniProtKB-EC"/>
</dbReference>
<dbReference type="InterPro" id="IPR013332">
    <property type="entry name" value="KPR_N"/>
</dbReference>
<dbReference type="InterPro" id="IPR036291">
    <property type="entry name" value="NAD(P)-bd_dom_sf"/>
</dbReference>
<evidence type="ECO:0000256" key="8">
    <source>
        <dbReference type="ARBA" id="ARBA00048793"/>
    </source>
</evidence>
<dbReference type="PANTHER" id="PTHR21708:SF26">
    <property type="entry name" value="2-DEHYDROPANTOATE 2-REDUCTASE"/>
    <property type="match status" value="1"/>
</dbReference>
<dbReference type="EMBL" id="JAVTTO010000001">
    <property type="protein sequence ID" value="MDT7831520.1"/>
    <property type="molecule type" value="Genomic_DNA"/>
</dbReference>
<dbReference type="Gene3D" id="3.40.50.720">
    <property type="entry name" value="NAD(P)-binding Rossmann-like Domain"/>
    <property type="match status" value="1"/>
</dbReference>
<evidence type="ECO:0000259" key="11">
    <source>
        <dbReference type="Pfam" id="PF08546"/>
    </source>
</evidence>
<dbReference type="Gene3D" id="1.10.1040.10">
    <property type="entry name" value="N-(1-d-carboxylethyl)-l-norvaline Dehydrogenase, domain 2"/>
    <property type="match status" value="1"/>
</dbReference>
<evidence type="ECO:0000256" key="5">
    <source>
        <dbReference type="ARBA" id="ARBA00022857"/>
    </source>
</evidence>
<accession>A0ABU3LCS7</accession>
<organism evidence="12 13">
    <name type="scientific">Asprobacillus argus</name>
    <dbReference type="NCBI Taxonomy" id="3076534"/>
    <lineage>
        <taxon>Bacteria</taxon>
        <taxon>Pseudomonadati</taxon>
        <taxon>Bacteroidota</taxon>
        <taxon>Flavobacteriia</taxon>
        <taxon>Flavobacteriales</taxon>
        <taxon>Flavobacteriaceae</taxon>
        <taxon>Asprobacillus</taxon>
    </lineage>
</organism>
<evidence type="ECO:0000256" key="1">
    <source>
        <dbReference type="ARBA" id="ARBA00004994"/>
    </source>
</evidence>
<dbReference type="InterPro" id="IPR013328">
    <property type="entry name" value="6PGD_dom2"/>
</dbReference>
<comment type="catalytic activity">
    <reaction evidence="8 9">
        <text>(R)-pantoate + NADP(+) = 2-dehydropantoate + NADPH + H(+)</text>
        <dbReference type="Rhea" id="RHEA:16233"/>
        <dbReference type="ChEBI" id="CHEBI:11561"/>
        <dbReference type="ChEBI" id="CHEBI:15378"/>
        <dbReference type="ChEBI" id="CHEBI:15980"/>
        <dbReference type="ChEBI" id="CHEBI:57783"/>
        <dbReference type="ChEBI" id="CHEBI:58349"/>
        <dbReference type="EC" id="1.1.1.169"/>
    </reaction>
</comment>
<evidence type="ECO:0000259" key="10">
    <source>
        <dbReference type="Pfam" id="PF02558"/>
    </source>
</evidence>
<gene>
    <name evidence="12" type="ORF">RQM59_03955</name>
</gene>
<name>A0ABU3LCS7_9FLAO</name>
<dbReference type="InterPro" id="IPR008927">
    <property type="entry name" value="6-PGluconate_DH-like_C_sf"/>
</dbReference>
<evidence type="ECO:0000256" key="3">
    <source>
        <dbReference type="ARBA" id="ARBA00013014"/>
    </source>
</evidence>
<keyword evidence="5 9" id="KW-0521">NADP</keyword>
<dbReference type="NCBIfam" id="TIGR00745">
    <property type="entry name" value="apbA_panE"/>
    <property type="match status" value="1"/>
</dbReference>
<evidence type="ECO:0000313" key="12">
    <source>
        <dbReference type="EMBL" id="MDT7831520.1"/>
    </source>
</evidence>
<evidence type="ECO:0000256" key="7">
    <source>
        <dbReference type="ARBA" id="ARBA00032024"/>
    </source>
</evidence>
<comment type="pathway">
    <text evidence="1 9">Cofactor biosynthesis; (R)-pantothenate biosynthesis; (R)-pantoate from 3-methyl-2-oxobutanoate: step 2/2.</text>
</comment>
<dbReference type="Proteomes" id="UP001257277">
    <property type="component" value="Unassembled WGS sequence"/>
</dbReference>
<dbReference type="InterPro" id="IPR013752">
    <property type="entry name" value="KPA_reductase"/>
</dbReference>
<evidence type="ECO:0000313" key="13">
    <source>
        <dbReference type="Proteomes" id="UP001257277"/>
    </source>
</evidence>
<dbReference type="Pfam" id="PF02558">
    <property type="entry name" value="ApbA"/>
    <property type="match status" value="1"/>
</dbReference>
<evidence type="ECO:0000256" key="9">
    <source>
        <dbReference type="RuleBase" id="RU362068"/>
    </source>
</evidence>
<feature type="domain" description="Ketopantoate reductase N-terminal" evidence="10">
    <location>
        <begin position="3"/>
        <end position="152"/>
    </location>
</feature>
<keyword evidence="13" id="KW-1185">Reference proteome</keyword>
<evidence type="ECO:0000256" key="2">
    <source>
        <dbReference type="ARBA" id="ARBA00007870"/>
    </source>
</evidence>
<dbReference type="SUPFAM" id="SSF51735">
    <property type="entry name" value="NAD(P)-binding Rossmann-fold domains"/>
    <property type="match status" value="1"/>
</dbReference>
<comment type="similarity">
    <text evidence="2 9">Belongs to the ketopantoate reductase family.</text>
</comment>
<dbReference type="EC" id="1.1.1.169" evidence="3 9"/>
<reference evidence="12 13" key="1">
    <citation type="submission" date="2023-09" db="EMBL/GenBank/DDBJ databases">
        <title>Novel taxa isolated from Blanes Bay.</title>
        <authorList>
            <person name="Rey-Velasco X."/>
            <person name="Lucena T."/>
        </authorList>
    </citation>
    <scope>NUCLEOTIDE SEQUENCE [LARGE SCALE GENOMIC DNA]</scope>
    <source>
        <strain evidence="12 13">S356</strain>
    </source>
</reference>
<protein>
    <recommendedName>
        <fullName evidence="4 9">2-dehydropantoate 2-reductase</fullName>
        <ecNumber evidence="3 9">1.1.1.169</ecNumber>
    </recommendedName>
    <alternativeName>
        <fullName evidence="7 9">Ketopantoate reductase</fullName>
    </alternativeName>
</protein>
<evidence type="ECO:0000256" key="4">
    <source>
        <dbReference type="ARBA" id="ARBA00019465"/>
    </source>
</evidence>